<protein>
    <submittedName>
        <fullName evidence="4">Fungal-specific transcription factor domain-containing protein</fullName>
    </submittedName>
</protein>
<dbReference type="GO" id="GO:0005634">
    <property type="term" value="C:nucleus"/>
    <property type="evidence" value="ECO:0007669"/>
    <property type="project" value="TreeGrafter"/>
</dbReference>
<evidence type="ECO:0000256" key="1">
    <source>
        <dbReference type="ARBA" id="ARBA00023242"/>
    </source>
</evidence>
<dbReference type="Proteomes" id="UP001303760">
    <property type="component" value="Unassembled WGS sequence"/>
</dbReference>
<reference evidence="4" key="1">
    <citation type="journal article" date="2023" name="Mol. Phylogenet. Evol.">
        <title>Genome-scale phylogeny and comparative genomics of the fungal order Sordariales.</title>
        <authorList>
            <person name="Hensen N."/>
            <person name="Bonometti L."/>
            <person name="Westerberg I."/>
            <person name="Brannstrom I.O."/>
            <person name="Guillou S."/>
            <person name="Cros-Aarteil S."/>
            <person name="Calhoun S."/>
            <person name="Haridas S."/>
            <person name="Kuo A."/>
            <person name="Mondo S."/>
            <person name="Pangilinan J."/>
            <person name="Riley R."/>
            <person name="LaButti K."/>
            <person name="Andreopoulos B."/>
            <person name="Lipzen A."/>
            <person name="Chen C."/>
            <person name="Yan M."/>
            <person name="Daum C."/>
            <person name="Ng V."/>
            <person name="Clum A."/>
            <person name="Steindorff A."/>
            <person name="Ohm R.A."/>
            <person name="Martin F."/>
            <person name="Silar P."/>
            <person name="Natvig D.O."/>
            <person name="Lalanne C."/>
            <person name="Gautier V."/>
            <person name="Ament-Velasquez S.L."/>
            <person name="Kruys A."/>
            <person name="Hutchinson M.I."/>
            <person name="Powell A.J."/>
            <person name="Barry K."/>
            <person name="Miller A.N."/>
            <person name="Grigoriev I.V."/>
            <person name="Debuchy R."/>
            <person name="Gladieux P."/>
            <person name="Hiltunen Thoren M."/>
            <person name="Johannesson H."/>
        </authorList>
    </citation>
    <scope>NUCLEOTIDE SEQUENCE</scope>
    <source>
        <strain evidence="4">CBS 532.94</strain>
    </source>
</reference>
<gene>
    <name evidence="4" type="ORF">C8A03DRAFT_30074</name>
</gene>
<evidence type="ECO:0000313" key="5">
    <source>
        <dbReference type="Proteomes" id="UP001303760"/>
    </source>
</evidence>
<dbReference type="PANTHER" id="PTHR31668">
    <property type="entry name" value="GLUCOSE TRANSPORT TRANSCRIPTION REGULATOR RGT1-RELATED-RELATED"/>
    <property type="match status" value="1"/>
</dbReference>
<reference evidence="4" key="2">
    <citation type="submission" date="2023-05" db="EMBL/GenBank/DDBJ databases">
        <authorList>
            <consortium name="Lawrence Berkeley National Laboratory"/>
            <person name="Steindorff A."/>
            <person name="Hensen N."/>
            <person name="Bonometti L."/>
            <person name="Westerberg I."/>
            <person name="Brannstrom I.O."/>
            <person name="Guillou S."/>
            <person name="Cros-Aarteil S."/>
            <person name="Calhoun S."/>
            <person name="Haridas S."/>
            <person name="Kuo A."/>
            <person name="Mondo S."/>
            <person name="Pangilinan J."/>
            <person name="Riley R."/>
            <person name="Labutti K."/>
            <person name="Andreopoulos B."/>
            <person name="Lipzen A."/>
            <person name="Chen C."/>
            <person name="Yanf M."/>
            <person name="Daum C."/>
            <person name="Ng V."/>
            <person name="Clum A."/>
            <person name="Ohm R."/>
            <person name="Martin F."/>
            <person name="Silar P."/>
            <person name="Natvig D."/>
            <person name="Lalanne C."/>
            <person name="Gautier V."/>
            <person name="Ament-Velasquez S.L."/>
            <person name="Kruys A."/>
            <person name="Hutchinson M.I."/>
            <person name="Powell A.J."/>
            <person name="Barry K."/>
            <person name="Miller A.N."/>
            <person name="Grigoriev I.V."/>
            <person name="Debuchy R."/>
            <person name="Gladieux P."/>
            <person name="Thoren M.H."/>
            <person name="Johannesson H."/>
        </authorList>
    </citation>
    <scope>NUCLEOTIDE SEQUENCE</scope>
    <source>
        <strain evidence="4">CBS 532.94</strain>
    </source>
</reference>
<name>A0AAN7CGT6_9PEZI</name>
<feature type="region of interest" description="Disordered" evidence="2">
    <location>
        <begin position="543"/>
        <end position="562"/>
    </location>
</feature>
<evidence type="ECO:0000313" key="4">
    <source>
        <dbReference type="EMBL" id="KAK4241770.1"/>
    </source>
</evidence>
<dbReference type="GO" id="GO:0001080">
    <property type="term" value="P:nitrogen catabolite activation of transcription from RNA polymerase II promoter"/>
    <property type="evidence" value="ECO:0007669"/>
    <property type="project" value="TreeGrafter"/>
</dbReference>
<accession>A0AAN7CGT6</accession>
<proteinExistence type="predicted"/>
<feature type="region of interest" description="Disordered" evidence="2">
    <location>
        <begin position="729"/>
        <end position="775"/>
    </location>
</feature>
<dbReference type="InterPro" id="IPR050797">
    <property type="entry name" value="Carb_Metab_Trans_Reg"/>
</dbReference>
<dbReference type="InterPro" id="IPR007219">
    <property type="entry name" value="XnlR_reg_dom"/>
</dbReference>
<keyword evidence="1" id="KW-0539">Nucleus</keyword>
<feature type="region of interest" description="Disordered" evidence="2">
    <location>
        <begin position="1"/>
        <end position="50"/>
    </location>
</feature>
<dbReference type="GO" id="GO:0006351">
    <property type="term" value="P:DNA-templated transcription"/>
    <property type="evidence" value="ECO:0007669"/>
    <property type="project" value="InterPro"/>
</dbReference>
<dbReference type="AlphaFoldDB" id="A0AAN7CGT6"/>
<feature type="region of interest" description="Disordered" evidence="2">
    <location>
        <begin position="91"/>
        <end position="134"/>
    </location>
</feature>
<sequence>MSTPCAVPRTAPIAIAPKPPRFPPSRQSSIHLDSYPGLRSGFDSPDSDSVISGSSGPCEACLHRRSDCVMGDDEESCVACLVAGTECSLVDSPPPRKRKLNGGDLDGSSSKRSSPGRSDIRRRRHQQQSLSCTTASSSLVEDMANFGGPTLLKRTLGLQADRYSQYIGPTTDFEPSLINLSPFDPHDESLLARGTLRRVSDHDTFLLLPDHNTPGYEHIFNDADEIENIVAPHGRKLIDLYFRVVHPGFPIIQKTVFLEKYERSHREFSPPLLAAIYLLAINWWEHHEELASLPRPNVRELERLVRTTLADAMYRPKLSTIQAGLILSQRPEGDQWAPTAQLVAIGQELGLHLDCSHWKIPPWERGLRKRLAWALYMQDKWGALVHGRPSHIFASNWAVQQLNPNDFPDVEWDENDVEERIEIERGRVLFGQMVQLSQILAEILETFYTLQAAQAAANTGAQATQLILSLAKPIQLKLKEWYSGLPAVVRMDSSFQSGLVQNQPSPRFSSIGYLHLAYFATEITLHRRIIRSMDTSSSAAAAAAAGGSTPTNPAAISSPSSPSVTAGGVEPYVQHICRSAAKARLISAMDFVNRLTPSHLRSFWYFASKTNFALIGTFGSLLWATSPGREEAEWYRRRLAEYRWTLSVSSKPGEGKGLTEFAMGMLDISTGLLKKLPEKPSLSRSGSAVDMDAARRQSLLALGGMGATSRSMGMGMGGTGGFGAGGAGGSYGAGGEQHSAEANVMQSPPSEESESSEEGVYGNFSATAGMAGMGD</sequence>
<feature type="domain" description="Xylanolytic transcriptional activator regulatory" evidence="3">
    <location>
        <begin position="238"/>
        <end position="482"/>
    </location>
</feature>
<dbReference type="GO" id="GO:0003677">
    <property type="term" value="F:DNA binding"/>
    <property type="evidence" value="ECO:0007669"/>
    <property type="project" value="InterPro"/>
</dbReference>
<keyword evidence="5" id="KW-1185">Reference proteome</keyword>
<dbReference type="PANTHER" id="PTHR31668:SF4">
    <property type="entry name" value="TRANSCRIPTIONAL ACTIVATOR PROTEIN DAL81"/>
    <property type="match status" value="1"/>
</dbReference>
<evidence type="ECO:0000256" key="2">
    <source>
        <dbReference type="SAM" id="MobiDB-lite"/>
    </source>
</evidence>
<evidence type="ECO:0000259" key="3">
    <source>
        <dbReference type="Pfam" id="PF04082"/>
    </source>
</evidence>
<dbReference type="Pfam" id="PF04082">
    <property type="entry name" value="Fungal_trans"/>
    <property type="match status" value="1"/>
</dbReference>
<dbReference type="CDD" id="cd12148">
    <property type="entry name" value="fungal_TF_MHR"/>
    <property type="match status" value="1"/>
</dbReference>
<dbReference type="GO" id="GO:0008270">
    <property type="term" value="F:zinc ion binding"/>
    <property type="evidence" value="ECO:0007669"/>
    <property type="project" value="InterPro"/>
</dbReference>
<dbReference type="EMBL" id="MU860017">
    <property type="protein sequence ID" value="KAK4241770.1"/>
    <property type="molecule type" value="Genomic_DNA"/>
</dbReference>
<feature type="compositionally biased region" description="Low complexity" evidence="2">
    <location>
        <begin position="102"/>
        <end position="117"/>
    </location>
</feature>
<comment type="caution">
    <text evidence="4">The sequence shown here is derived from an EMBL/GenBank/DDBJ whole genome shotgun (WGS) entry which is preliminary data.</text>
</comment>
<organism evidence="4 5">
    <name type="scientific">Achaetomium macrosporum</name>
    <dbReference type="NCBI Taxonomy" id="79813"/>
    <lineage>
        <taxon>Eukaryota</taxon>
        <taxon>Fungi</taxon>
        <taxon>Dikarya</taxon>
        <taxon>Ascomycota</taxon>
        <taxon>Pezizomycotina</taxon>
        <taxon>Sordariomycetes</taxon>
        <taxon>Sordariomycetidae</taxon>
        <taxon>Sordariales</taxon>
        <taxon>Chaetomiaceae</taxon>
        <taxon>Achaetomium</taxon>
    </lineage>
</organism>